<dbReference type="AlphaFoldDB" id="A0A1E1M416"/>
<dbReference type="Proteomes" id="UP000177625">
    <property type="component" value="Unassembled WGS sequence"/>
</dbReference>
<gene>
    <name evidence="1" type="ORF">RSE6_03929</name>
</gene>
<evidence type="ECO:0000313" key="2">
    <source>
        <dbReference type="Proteomes" id="UP000177625"/>
    </source>
</evidence>
<evidence type="ECO:0000313" key="1">
    <source>
        <dbReference type="EMBL" id="CZT43836.1"/>
    </source>
</evidence>
<reference evidence="2" key="1">
    <citation type="submission" date="2016-03" db="EMBL/GenBank/DDBJ databases">
        <authorList>
            <person name="Guldener U."/>
        </authorList>
    </citation>
    <scope>NUCLEOTIDE SEQUENCE [LARGE SCALE GENOMIC DNA]</scope>
</reference>
<sequence>MLPFGVQENIRVESISEFPGVHSVVRERAAANGYLPAVYREVWGSPRRAVKSYWENIQGLERMNNQSAYSSPEKGMMICQLPRLILNSALKRHISHPIHYY</sequence>
<proteinExistence type="predicted"/>
<organism evidence="1 2">
    <name type="scientific">Rhynchosporium secalis</name>
    <name type="common">Barley scald fungus</name>
    <dbReference type="NCBI Taxonomy" id="38038"/>
    <lineage>
        <taxon>Eukaryota</taxon>
        <taxon>Fungi</taxon>
        <taxon>Dikarya</taxon>
        <taxon>Ascomycota</taxon>
        <taxon>Pezizomycotina</taxon>
        <taxon>Leotiomycetes</taxon>
        <taxon>Helotiales</taxon>
        <taxon>Ploettnerulaceae</taxon>
        <taxon>Rhynchosporium</taxon>
    </lineage>
</organism>
<protein>
    <submittedName>
        <fullName evidence="1">Uncharacterized protein</fullName>
    </submittedName>
</protein>
<name>A0A1E1M416_RHYSE</name>
<keyword evidence="2" id="KW-1185">Reference proteome</keyword>
<accession>A0A1E1M416</accession>
<dbReference type="EMBL" id="FJVC01000151">
    <property type="protein sequence ID" value="CZT43836.1"/>
    <property type="molecule type" value="Genomic_DNA"/>
</dbReference>